<accession>A0ABD4T1V2</accession>
<evidence type="ECO:0000259" key="2">
    <source>
        <dbReference type="Pfam" id="PF13271"/>
    </source>
</evidence>
<feature type="domain" description="DUF4062" evidence="2">
    <location>
        <begin position="74"/>
        <end position="145"/>
    </location>
</feature>
<protein>
    <submittedName>
        <fullName evidence="3">DUF4062 domain-containing protein</fullName>
    </submittedName>
</protein>
<keyword evidence="1" id="KW-0175">Coiled coil</keyword>
<evidence type="ECO:0000313" key="4">
    <source>
        <dbReference type="Proteomes" id="UP000031561"/>
    </source>
</evidence>
<gene>
    <name evidence="3" type="ORF">QQ91_0006150</name>
</gene>
<name>A0ABD4T1V2_9CYAN</name>
<keyword evidence="4" id="KW-1185">Reference proteome</keyword>
<dbReference type="Pfam" id="PF13271">
    <property type="entry name" value="DUF4062"/>
    <property type="match status" value="1"/>
</dbReference>
<dbReference type="InterPro" id="IPR025139">
    <property type="entry name" value="DUF4062"/>
</dbReference>
<dbReference type="Proteomes" id="UP000031561">
    <property type="component" value="Unassembled WGS sequence"/>
</dbReference>
<feature type="coiled-coil region" evidence="1">
    <location>
        <begin position="185"/>
        <end position="212"/>
    </location>
</feature>
<dbReference type="AlphaFoldDB" id="A0ABD4T1V2"/>
<sequence length="367" mass="42234">MLKNLLGYSFYKIDQASEKAKEIRPEFGQEMKAEYLLRVADLATEITDQLKTFHAGNEDSSLNGAEELDKRRTVYLAETTGDLQGQRDRIKRELEQMNYRVLPDRPLPADANLRSDVKKYLEQSTLSIHLVGARYGVVPEGEERSSIVVQHELAVDQAQQDTHFQRVVWLSPEGQKLDPRIEKIRQNLRNDAELLQLSIEDLKSHIQEKLKQLQPISSPQSPPPELIRIYLICDRNDREDIAPVEDFLFDQGYEILTPMFGEEAQEVRRQEHEAYLEMCDAVLIYYGAGDERWQREQIQYLRKVAGLTHRTRPLLAKAILKRDPSTQPKQQLRTREAIVLESFGAFEPEVLAPFLDAIAQGQRGATP</sequence>
<evidence type="ECO:0000256" key="1">
    <source>
        <dbReference type="SAM" id="Coils"/>
    </source>
</evidence>
<dbReference type="EMBL" id="JTHE03000039">
    <property type="protein sequence ID" value="MCM1982410.1"/>
    <property type="molecule type" value="Genomic_DNA"/>
</dbReference>
<proteinExistence type="predicted"/>
<reference evidence="3 4" key="1">
    <citation type="journal article" date="2015" name="Genome Announc.">
        <title>Draft Genome Sequence of Filamentous Marine Cyanobacterium Lyngbya confervoides Strain BDU141951.</title>
        <authorList>
            <person name="Chandrababunaidu M.M."/>
            <person name="Sen D."/>
            <person name="Tripathy S."/>
        </authorList>
    </citation>
    <scope>NUCLEOTIDE SEQUENCE [LARGE SCALE GENOMIC DNA]</scope>
    <source>
        <strain evidence="3 4">BDU141951</strain>
    </source>
</reference>
<dbReference type="RefSeq" id="WP_166281132.1">
    <property type="nucleotide sequence ID" value="NZ_JTHE03000039.1"/>
</dbReference>
<evidence type="ECO:0000313" key="3">
    <source>
        <dbReference type="EMBL" id="MCM1982410.1"/>
    </source>
</evidence>
<comment type="caution">
    <text evidence="3">The sequence shown here is derived from an EMBL/GenBank/DDBJ whole genome shotgun (WGS) entry which is preliminary data.</text>
</comment>
<organism evidence="3 4">
    <name type="scientific">Lyngbya confervoides BDU141951</name>
    <dbReference type="NCBI Taxonomy" id="1574623"/>
    <lineage>
        <taxon>Bacteria</taxon>
        <taxon>Bacillati</taxon>
        <taxon>Cyanobacteriota</taxon>
        <taxon>Cyanophyceae</taxon>
        <taxon>Oscillatoriophycideae</taxon>
        <taxon>Oscillatoriales</taxon>
        <taxon>Microcoleaceae</taxon>
        <taxon>Lyngbya</taxon>
    </lineage>
</organism>